<proteinExistence type="predicted"/>
<protein>
    <submittedName>
        <fullName evidence="2">High mobility group B protein 6</fullName>
    </submittedName>
</protein>
<reference evidence="2" key="1">
    <citation type="submission" date="2023-02" db="EMBL/GenBank/DDBJ databases">
        <title>Genome of toxic invasive species Heracleum sosnowskyi carries increased number of genes despite the absence of recent whole-genome duplications.</title>
        <authorList>
            <person name="Schelkunov M."/>
            <person name="Shtratnikova V."/>
            <person name="Makarenko M."/>
            <person name="Klepikova A."/>
            <person name="Omelchenko D."/>
            <person name="Novikova G."/>
            <person name="Obukhova E."/>
            <person name="Bogdanov V."/>
            <person name="Penin A."/>
            <person name="Logacheva M."/>
        </authorList>
    </citation>
    <scope>NUCLEOTIDE SEQUENCE</scope>
    <source>
        <strain evidence="2">Hsosn_3</strain>
        <tissue evidence="2">Leaf</tissue>
    </source>
</reference>
<accession>A0AAD8IVL6</accession>
<dbReference type="PANTHER" id="PTHR36790:SF1">
    <property type="entry name" value="MYELIN TRANSCRIPTION FACTOR"/>
    <property type="match status" value="1"/>
</dbReference>
<feature type="region of interest" description="Disordered" evidence="1">
    <location>
        <begin position="158"/>
        <end position="230"/>
    </location>
</feature>
<feature type="compositionally biased region" description="Basic and acidic residues" evidence="1">
    <location>
        <begin position="32"/>
        <end position="42"/>
    </location>
</feature>
<feature type="compositionally biased region" description="Polar residues" evidence="1">
    <location>
        <begin position="1"/>
        <end position="12"/>
    </location>
</feature>
<dbReference type="PANTHER" id="PTHR36790">
    <property type="entry name" value="MYELIN TRANSCRIPTION FACTOR"/>
    <property type="match status" value="1"/>
</dbReference>
<reference evidence="2" key="2">
    <citation type="submission" date="2023-05" db="EMBL/GenBank/DDBJ databases">
        <authorList>
            <person name="Schelkunov M.I."/>
        </authorList>
    </citation>
    <scope>NUCLEOTIDE SEQUENCE</scope>
    <source>
        <strain evidence="2">Hsosn_3</strain>
        <tissue evidence="2">Leaf</tissue>
    </source>
</reference>
<evidence type="ECO:0000313" key="2">
    <source>
        <dbReference type="EMBL" id="KAK1391167.1"/>
    </source>
</evidence>
<comment type="caution">
    <text evidence="2">The sequence shown here is derived from an EMBL/GenBank/DDBJ whole genome shotgun (WGS) entry which is preliminary data.</text>
</comment>
<dbReference type="Proteomes" id="UP001237642">
    <property type="component" value="Unassembled WGS sequence"/>
</dbReference>
<dbReference type="EMBL" id="JAUIZM010000004">
    <property type="protein sequence ID" value="KAK1391167.1"/>
    <property type="molecule type" value="Genomic_DNA"/>
</dbReference>
<dbReference type="AlphaFoldDB" id="A0AAD8IVL6"/>
<evidence type="ECO:0000256" key="1">
    <source>
        <dbReference type="SAM" id="MobiDB-lite"/>
    </source>
</evidence>
<keyword evidence="3" id="KW-1185">Reference proteome</keyword>
<organism evidence="2 3">
    <name type="scientific">Heracleum sosnowskyi</name>
    <dbReference type="NCBI Taxonomy" id="360622"/>
    <lineage>
        <taxon>Eukaryota</taxon>
        <taxon>Viridiplantae</taxon>
        <taxon>Streptophyta</taxon>
        <taxon>Embryophyta</taxon>
        <taxon>Tracheophyta</taxon>
        <taxon>Spermatophyta</taxon>
        <taxon>Magnoliopsida</taxon>
        <taxon>eudicotyledons</taxon>
        <taxon>Gunneridae</taxon>
        <taxon>Pentapetalae</taxon>
        <taxon>asterids</taxon>
        <taxon>campanulids</taxon>
        <taxon>Apiales</taxon>
        <taxon>Apiaceae</taxon>
        <taxon>Apioideae</taxon>
        <taxon>apioid superclade</taxon>
        <taxon>Tordylieae</taxon>
        <taxon>Tordyliinae</taxon>
        <taxon>Heracleum</taxon>
    </lineage>
</organism>
<name>A0AAD8IVL6_9APIA</name>
<sequence length="230" mass="26172">MIAVASQSSIKSPDSKRLVLSKNGRTPLKPKNQQEQHKEEPKLPNCWIDISSSKINNDIDFSNKENIPPPDFTGAKKAEMEVETLIDASLAEELSAIREKLERMRLDKENTEKLLHDRQIAMDMHMNQLLKRGQVQSLLEIEVDRLYRLNQIITSSSEVSPIRSLREKEHERKIKEDKSKDNIKAEDKDRGGELNSGSSSPLPHTPPQLHGARKNDEIKNLSSEFESESS</sequence>
<evidence type="ECO:0000313" key="3">
    <source>
        <dbReference type="Proteomes" id="UP001237642"/>
    </source>
</evidence>
<feature type="region of interest" description="Disordered" evidence="1">
    <location>
        <begin position="1"/>
        <end position="44"/>
    </location>
</feature>
<gene>
    <name evidence="2" type="ORF">POM88_019345</name>
</gene>
<feature type="compositionally biased region" description="Basic and acidic residues" evidence="1">
    <location>
        <begin position="164"/>
        <end position="192"/>
    </location>
</feature>